<name>A0ABN0ZQQ5_9ACTN</name>
<sequence length="188" mass="20395">MDFPDWKPRDLANASLMNTRMRDAHRVLSNPPRVSSAGVSTVGAIPDDGAYVPLHWDTVEEAGGWLTDRWSFTAPAGGFYFLTADLTALSPKEASKRPALRFVAMSRTPEGEAELLRSYNSTIVPNTFVTCSLRGFVYVEQGSALFFKANAPAGTGAWEISPGSRTSGHLNRFSAVLVAPGTSRQTNR</sequence>
<dbReference type="EMBL" id="BAAAHB010000013">
    <property type="protein sequence ID" value="GAA0455905.1"/>
    <property type="molecule type" value="Genomic_DNA"/>
</dbReference>
<keyword evidence="2" id="KW-1185">Reference proteome</keyword>
<accession>A0ABN0ZQQ5</accession>
<gene>
    <name evidence="1" type="ORF">GCM10009544_18290</name>
</gene>
<dbReference type="Proteomes" id="UP001499895">
    <property type="component" value="Unassembled WGS sequence"/>
</dbReference>
<organism evidence="1 2">
    <name type="scientific">Streptomyces stramineus</name>
    <dbReference type="NCBI Taxonomy" id="173861"/>
    <lineage>
        <taxon>Bacteria</taxon>
        <taxon>Bacillati</taxon>
        <taxon>Actinomycetota</taxon>
        <taxon>Actinomycetes</taxon>
        <taxon>Kitasatosporales</taxon>
        <taxon>Streptomycetaceae</taxon>
        <taxon>Streptomyces</taxon>
    </lineage>
</organism>
<dbReference type="RefSeq" id="WP_344088506.1">
    <property type="nucleotide sequence ID" value="NZ_BAAAHB010000013.1"/>
</dbReference>
<protein>
    <submittedName>
        <fullName evidence="1">Uncharacterized protein</fullName>
    </submittedName>
</protein>
<reference evidence="1 2" key="1">
    <citation type="journal article" date="2019" name="Int. J. Syst. Evol. Microbiol.">
        <title>The Global Catalogue of Microorganisms (GCM) 10K type strain sequencing project: providing services to taxonomists for standard genome sequencing and annotation.</title>
        <authorList>
            <consortium name="The Broad Institute Genomics Platform"/>
            <consortium name="The Broad Institute Genome Sequencing Center for Infectious Disease"/>
            <person name="Wu L."/>
            <person name="Ma J."/>
        </authorList>
    </citation>
    <scope>NUCLEOTIDE SEQUENCE [LARGE SCALE GENOMIC DNA]</scope>
    <source>
        <strain evidence="1 2">JCM 10649</strain>
    </source>
</reference>
<proteinExistence type="predicted"/>
<evidence type="ECO:0000313" key="2">
    <source>
        <dbReference type="Proteomes" id="UP001499895"/>
    </source>
</evidence>
<evidence type="ECO:0000313" key="1">
    <source>
        <dbReference type="EMBL" id="GAA0455905.1"/>
    </source>
</evidence>
<comment type="caution">
    <text evidence="1">The sequence shown here is derived from an EMBL/GenBank/DDBJ whole genome shotgun (WGS) entry which is preliminary data.</text>
</comment>